<name>V9FJN3_PHYNI</name>
<feature type="region of interest" description="Disordered" evidence="1">
    <location>
        <begin position="151"/>
        <end position="182"/>
    </location>
</feature>
<accession>V9FJN3</accession>
<keyword evidence="3" id="KW-1185">Reference proteome</keyword>
<organism evidence="2 3">
    <name type="scientific">Phytophthora nicotianae P1569</name>
    <dbReference type="NCBI Taxonomy" id="1317065"/>
    <lineage>
        <taxon>Eukaryota</taxon>
        <taxon>Sar</taxon>
        <taxon>Stramenopiles</taxon>
        <taxon>Oomycota</taxon>
        <taxon>Peronosporomycetes</taxon>
        <taxon>Peronosporales</taxon>
        <taxon>Peronosporaceae</taxon>
        <taxon>Phytophthora</taxon>
    </lineage>
</organism>
<proteinExistence type="predicted"/>
<evidence type="ECO:0000256" key="1">
    <source>
        <dbReference type="SAM" id="MobiDB-lite"/>
    </source>
</evidence>
<gene>
    <name evidence="2" type="ORF">F443_05875</name>
</gene>
<sequence>MNSVVARTNIPIERLIREMNAPFKPHPNTPLICSDMPVPYARRKSAETDRDMVHLTHSAIHWQQRCIEDTSSDKNTPPNVLAARQCIDNRHESDDNDLSSTGTDNAPWTMPEQASCLFTPMNKSPPATTEDPRVLQSYDVVTRASGIAAKTFAAEEDGQDPSVPTTRTHRAPFSCFPAAGLP</sequence>
<dbReference type="EMBL" id="ANIZ01000992">
    <property type="protein sequence ID" value="ETI50607.1"/>
    <property type="molecule type" value="Genomic_DNA"/>
</dbReference>
<dbReference type="HOGENOM" id="CLU_1484825_0_0_1"/>
<comment type="caution">
    <text evidence="2">The sequence shown here is derived from an EMBL/GenBank/DDBJ whole genome shotgun (WGS) entry which is preliminary data.</text>
</comment>
<evidence type="ECO:0000313" key="2">
    <source>
        <dbReference type="EMBL" id="ETI50607.1"/>
    </source>
</evidence>
<protein>
    <submittedName>
        <fullName evidence="2">Uncharacterized protein</fullName>
    </submittedName>
</protein>
<feature type="region of interest" description="Disordered" evidence="1">
    <location>
        <begin position="89"/>
        <end position="109"/>
    </location>
</feature>
<dbReference type="AlphaFoldDB" id="V9FJN3"/>
<evidence type="ECO:0000313" key="3">
    <source>
        <dbReference type="Proteomes" id="UP000018721"/>
    </source>
</evidence>
<dbReference type="Proteomes" id="UP000018721">
    <property type="component" value="Unassembled WGS sequence"/>
</dbReference>
<reference evidence="2 3" key="1">
    <citation type="submission" date="2013-11" db="EMBL/GenBank/DDBJ databases">
        <title>The Genome Sequence of Phytophthora parasitica P1569.</title>
        <authorList>
            <consortium name="The Broad Institute Genomics Platform"/>
            <person name="Russ C."/>
            <person name="Tyler B."/>
            <person name="Panabieres F."/>
            <person name="Shan W."/>
            <person name="Tripathy S."/>
            <person name="Grunwald N."/>
            <person name="Machado M."/>
            <person name="Johnson C.S."/>
            <person name="Arredondo F."/>
            <person name="Hong C."/>
            <person name="Coffey M."/>
            <person name="Young S.K."/>
            <person name="Zeng Q."/>
            <person name="Gargeya S."/>
            <person name="Fitzgerald M."/>
            <person name="Abouelleil A."/>
            <person name="Alvarado L."/>
            <person name="Chapman S.B."/>
            <person name="Gainer-Dewar J."/>
            <person name="Goldberg J."/>
            <person name="Griggs A."/>
            <person name="Gujja S."/>
            <person name="Hansen M."/>
            <person name="Howarth C."/>
            <person name="Imamovic A."/>
            <person name="Ireland A."/>
            <person name="Larimer J."/>
            <person name="McCowan C."/>
            <person name="Murphy C."/>
            <person name="Pearson M."/>
            <person name="Poon T.W."/>
            <person name="Priest M."/>
            <person name="Roberts A."/>
            <person name="Saif S."/>
            <person name="Shea T."/>
            <person name="Sykes S."/>
            <person name="Wortman J."/>
            <person name="Nusbaum C."/>
            <person name="Birren B."/>
        </authorList>
    </citation>
    <scope>NUCLEOTIDE SEQUENCE [LARGE SCALE GENOMIC DNA]</scope>
    <source>
        <strain evidence="2 3">P1569</strain>
    </source>
</reference>